<feature type="compositionally biased region" description="Polar residues" evidence="1">
    <location>
        <begin position="297"/>
        <end position="326"/>
    </location>
</feature>
<feature type="compositionally biased region" description="Gly residues" evidence="1">
    <location>
        <begin position="87"/>
        <end position="96"/>
    </location>
</feature>
<accession>A0ABD3MK82</accession>
<dbReference type="Proteomes" id="UP001530293">
    <property type="component" value="Unassembled WGS sequence"/>
</dbReference>
<feature type="compositionally biased region" description="Gly residues" evidence="1">
    <location>
        <begin position="783"/>
        <end position="793"/>
    </location>
</feature>
<feature type="compositionally biased region" description="Polar residues" evidence="1">
    <location>
        <begin position="398"/>
        <end position="407"/>
    </location>
</feature>
<feature type="region of interest" description="Disordered" evidence="1">
    <location>
        <begin position="1"/>
        <end position="129"/>
    </location>
</feature>
<dbReference type="PANTHER" id="PTHR19321:SF41">
    <property type="entry name" value="FASCETTO-RELATED"/>
    <property type="match status" value="1"/>
</dbReference>
<feature type="compositionally biased region" description="Polar residues" evidence="1">
    <location>
        <begin position="431"/>
        <end position="442"/>
    </location>
</feature>
<feature type="compositionally biased region" description="Polar residues" evidence="1">
    <location>
        <begin position="32"/>
        <end position="41"/>
    </location>
</feature>
<feature type="region of interest" description="Disordered" evidence="1">
    <location>
        <begin position="764"/>
        <end position="793"/>
    </location>
</feature>
<feature type="compositionally biased region" description="Low complexity" evidence="1">
    <location>
        <begin position="414"/>
        <end position="430"/>
    </location>
</feature>
<feature type="compositionally biased region" description="Polar residues" evidence="1">
    <location>
        <begin position="1"/>
        <end position="10"/>
    </location>
</feature>
<protein>
    <submittedName>
        <fullName evidence="2">Uncharacterized protein</fullName>
    </submittedName>
</protein>
<dbReference type="Pfam" id="PF03999">
    <property type="entry name" value="MAP65_ASE1"/>
    <property type="match status" value="1"/>
</dbReference>
<feature type="compositionally biased region" description="Basic and acidic residues" evidence="1">
    <location>
        <begin position="1057"/>
        <end position="1079"/>
    </location>
</feature>
<keyword evidence="3" id="KW-1185">Reference proteome</keyword>
<feature type="compositionally biased region" description="Basic residues" evidence="1">
    <location>
        <begin position="355"/>
        <end position="364"/>
    </location>
</feature>
<feature type="compositionally biased region" description="Polar residues" evidence="1">
    <location>
        <begin position="1171"/>
        <end position="1182"/>
    </location>
</feature>
<feature type="compositionally biased region" description="Low complexity" evidence="1">
    <location>
        <begin position="488"/>
        <end position="497"/>
    </location>
</feature>
<feature type="compositionally biased region" description="Low complexity" evidence="1">
    <location>
        <begin position="17"/>
        <end position="31"/>
    </location>
</feature>
<dbReference type="PANTHER" id="PTHR19321">
    <property type="entry name" value="PROTEIN REGULATOR OF CYTOKINESIS 1 PRC1-RELATED"/>
    <property type="match status" value="1"/>
</dbReference>
<proteinExistence type="predicted"/>
<feature type="region of interest" description="Disordered" evidence="1">
    <location>
        <begin position="488"/>
        <end position="514"/>
    </location>
</feature>
<feature type="compositionally biased region" description="Polar residues" evidence="1">
    <location>
        <begin position="1134"/>
        <end position="1151"/>
    </location>
</feature>
<sequence length="1216" mass="131882">MTTSSNTAQSDIRKSLESIQSLLSQNNQSKSPMTATTSLSSRLHRASLEGTGGKSSLSPSQPAAMTSSSSLAAAGGQFQLGREGSSGNSGGGGRGGNTSNSYGRESRSTSSVSFHPQSSNSNISSIGNGGGESTNYIVGGGASMQQNENTSSVSVNNAKSIIRRSPSSAFSTVNKLSFVGSPPLYGDASGGSGGDGITPSSILSSGGRATASTSTVAVGDGSHNFHSTHHIIQSGYNIPSNSRRETSLLVSPVSNQQQQHLNIHVSPQSEVIVSGQHGVAHPHHAHHPGSTIPPAFTSPTLPASMAASNNDRSASLSVQTNILPSNQHHQQQQHHYGRDPTPYHYRSYPSTSPNHLHHQQHHLPHNHEDKVKLSDASSRSGRDPPATASGGGGGGGNNISMISTHSNNQHHHPTSSYTSSSLSSGPTSTTIGFATNKSTPNVHSHHYQQHENNNNELSMIEEDAASMVSCVTGSTFVRTPIVRKLHGNTTTNTSATTPRNVAGAGGSGTAANTSIHATPSTTQLLHRPSLAMRESLSHIASMTSHALTEIWDCVGVSPDERASQLSDLIERIGQLCEMKVHEEEALRDQFRKEIAEARKEWMEICTSLRLVNEEDPVAKLKRDPSTREVENEDGGVSLQWEYEAMTGRLETLRKVKQDAVEDMQGSQSRIFKGYAALNGISIQEASQASEMQPYLDMETNLTQERREEFRIKAQEYEESVWTRTRAVVSLVLDCQSMIRELEIVPPTEEASFGRSEDDFKIMNSLQPIDDDGQSAATQEQQRPGGGVQGMSGRGGSNNYTIVNLFESSTCIGIGNSALDRLSSRIAELNGEKRRRRAKLGEMGTIISTLWTMLRISSDEQKAFTMSIRGLGLDTIRKGEAEIARLEEIKGIMIGKLVREQRSIIEELWEKTNSSASERASFDAYYHIHDDEELTSEILVKHEDYAASLKDKLNKMQPILNLIAKREAILEERIELELLQKDPDRLKGRGATKQLMKEEKMSRRVTKELPKITSVLEETLRLWYAENKPSDGVSDPDIGHFMYNGTPYLRTMHWQEEEWRTRKERNDEERQRKRQEERDASSSSNAAFGTTYMKLPGKKWNPSVESHGTAGGSVAAAAAASSRPRSASTARSGSNIQSEGSHPPSRGNNNMQRSGSNMRIGGGGSRGPLGELSNTRQNTSSRPPSRPRGAGEGGIVQGKKPAGNQGFRPSSAPRMRL</sequence>
<feature type="compositionally biased region" description="Polar residues" evidence="1">
    <location>
        <begin position="108"/>
        <end position="117"/>
    </location>
</feature>
<reference evidence="2 3" key="1">
    <citation type="submission" date="2024-10" db="EMBL/GenBank/DDBJ databases">
        <title>Updated reference genomes for cyclostephanoid diatoms.</title>
        <authorList>
            <person name="Roberts W.R."/>
            <person name="Alverson A.J."/>
        </authorList>
    </citation>
    <scope>NUCLEOTIDE SEQUENCE [LARGE SCALE GENOMIC DNA]</scope>
    <source>
        <strain evidence="2 3">AJA232-27</strain>
    </source>
</reference>
<name>A0ABD3MK82_9STRA</name>
<evidence type="ECO:0000313" key="3">
    <source>
        <dbReference type="Proteomes" id="UP001530293"/>
    </source>
</evidence>
<dbReference type="Gene3D" id="1.20.58.1520">
    <property type="match status" value="1"/>
</dbReference>
<feature type="region of interest" description="Disordered" evidence="1">
    <location>
        <begin position="1057"/>
        <end position="1216"/>
    </location>
</feature>
<gene>
    <name evidence="2" type="ORF">ACHAWU_004955</name>
</gene>
<feature type="compositionally biased region" description="Low complexity" evidence="1">
    <location>
        <begin position="1111"/>
        <end position="1133"/>
    </location>
</feature>
<feature type="region of interest" description="Disordered" evidence="1">
    <location>
        <begin position="275"/>
        <end position="450"/>
    </location>
</feature>
<evidence type="ECO:0000256" key="1">
    <source>
        <dbReference type="SAM" id="MobiDB-lite"/>
    </source>
</evidence>
<evidence type="ECO:0000313" key="2">
    <source>
        <dbReference type="EMBL" id="KAL3764449.1"/>
    </source>
</evidence>
<dbReference type="InterPro" id="IPR007145">
    <property type="entry name" value="MAP65_Ase1_PRC1"/>
</dbReference>
<comment type="caution">
    <text evidence="2">The sequence shown here is derived from an EMBL/GenBank/DDBJ whole genome shotgun (WGS) entry which is preliminary data.</text>
</comment>
<organism evidence="2 3">
    <name type="scientific">Discostella pseudostelligera</name>
    <dbReference type="NCBI Taxonomy" id="259834"/>
    <lineage>
        <taxon>Eukaryota</taxon>
        <taxon>Sar</taxon>
        <taxon>Stramenopiles</taxon>
        <taxon>Ochrophyta</taxon>
        <taxon>Bacillariophyta</taxon>
        <taxon>Coscinodiscophyceae</taxon>
        <taxon>Thalassiosirophycidae</taxon>
        <taxon>Stephanodiscales</taxon>
        <taxon>Stephanodiscaceae</taxon>
        <taxon>Discostella</taxon>
    </lineage>
</organism>
<dbReference type="EMBL" id="JALLBG020000105">
    <property type="protein sequence ID" value="KAL3764449.1"/>
    <property type="molecule type" value="Genomic_DNA"/>
</dbReference>
<dbReference type="AlphaFoldDB" id="A0ABD3MK82"/>
<feature type="compositionally biased region" description="Low complexity" evidence="1">
    <location>
        <begin position="63"/>
        <end position="74"/>
    </location>
</feature>